<dbReference type="Pfam" id="PF00210">
    <property type="entry name" value="Ferritin"/>
    <property type="match status" value="1"/>
</dbReference>
<accession>A0A0R0CPW0</accession>
<dbReference type="OrthoDB" id="9797687at2"/>
<organism evidence="5 6">
    <name type="scientific">Stenotrophomonas terrae</name>
    <dbReference type="NCBI Taxonomy" id="405446"/>
    <lineage>
        <taxon>Bacteria</taxon>
        <taxon>Pseudomonadati</taxon>
        <taxon>Pseudomonadota</taxon>
        <taxon>Gammaproteobacteria</taxon>
        <taxon>Lysobacterales</taxon>
        <taxon>Lysobacteraceae</taxon>
        <taxon>Stenotrophomonas</taxon>
    </lineage>
</organism>
<evidence type="ECO:0000259" key="4">
    <source>
        <dbReference type="Pfam" id="PF00210"/>
    </source>
</evidence>
<dbReference type="SUPFAM" id="SSF47240">
    <property type="entry name" value="Ferritin-like"/>
    <property type="match status" value="1"/>
</dbReference>
<dbReference type="PRINTS" id="PR01346">
    <property type="entry name" value="HELNAPAPROT"/>
</dbReference>
<evidence type="ECO:0000313" key="5">
    <source>
        <dbReference type="EMBL" id="KRG67059.1"/>
    </source>
</evidence>
<keyword evidence="6" id="KW-1185">Reference proteome</keyword>
<dbReference type="PANTHER" id="PTHR42932">
    <property type="entry name" value="GENERAL STRESS PROTEIN 20U"/>
    <property type="match status" value="1"/>
</dbReference>
<feature type="domain" description="Ferritin/DPS" evidence="4">
    <location>
        <begin position="58"/>
        <end position="198"/>
    </location>
</feature>
<dbReference type="PROSITE" id="PS00819">
    <property type="entry name" value="DPS_2"/>
    <property type="match status" value="1"/>
</dbReference>
<evidence type="ECO:0000256" key="1">
    <source>
        <dbReference type="ARBA" id="ARBA00009497"/>
    </source>
</evidence>
<dbReference type="GO" id="GO:0008199">
    <property type="term" value="F:ferric iron binding"/>
    <property type="evidence" value="ECO:0007669"/>
    <property type="project" value="InterPro"/>
</dbReference>
<dbReference type="Gene3D" id="1.20.1260.10">
    <property type="match status" value="1"/>
</dbReference>
<reference evidence="5 6" key="1">
    <citation type="submission" date="2015-05" db="EMBL/GenBank/DDBJ databases">
        <title>Genome sequencing and analysis of members of genus Stenotrophomonas.</title>
        <authorList>
            <person name="Patil P.P."/>
            <person name="Midha S."/>
            <person name="Patil P.B."/>
        </authorList>
    </citation>
    <scope>NUCLEOTIDE SEQUENCE [LARGE SCALE GENOMIC DNA]</scope>
    <source>
        <strain evidence="5 6">DSM 18941</strain>
    </source>
</reference>
<evidence type="ECO:0000256" key="2">
    <source>
        <dbReference type="RuleBase" id="RU003875"/>
    </source>
</evidence>
<proteinExistence type="inferred from homology"/>
<dbReference type="CDD" id="cd01043">
    <property type="entry name" value="DPS"/>
    <property type="match status" value="1"/>
</dbReference>
<evidence type="ECO:0000313" key="6">
    <source>
        <dbReference type="Proteomes" id="UP000051863"/>
    </source>
</evidence>
<evidence type="ECO:0000256" key="3">
    <source>
        <dbReference type="SAM" id="MobiDB-lite"/>
    </source>
</evidence>
<dbReference type="InterPro" id="IPR008331">
    <property type="entry name" value="Ferritin_DPS_dom"/>
</dbReference>
<dbReference type="Proteomes" id="UP000051863">
    <property type="component" value="Unassembled WGS sequence"/>
</dbReference>
<dbReference type="PATRIC" id="fig|405446.3.peg.1770"/>
<feature type="region of interest" description="Disordered" evidence="3">
    <location>
        <begin position="1"/>
        <end position="38"/>
    </location>
</feature>
<sequence length="198" mass="21970">MAKAKNSNKPEAGKKKLAAAATGSKTEMGKKKLAAAAPSAPGVDIGIKDSDRKKVADGLSHFLADAYTLYLKTHNFHWNVTGSMFNSLHNMFMDQYTEQWNALDEIAERIRALGFNAPGSYREFAALTSIPEEPGLNDSADWREMVRQLVVGNEAVCRTARKVLDQADDADDAPSEDLLTQRLQIHEKYAWMLRSLLQ</sequence>
<dbReference type="AlphaFoldDB" id="A0A0R0CPW0"/>
<dbReference type="PANTHER" id="PTHR42932:SF3">
    <property type="entry name" value="DNA PROTECTION DURING STARVATION PROTEIN"/>
    <property type="match status" value="1"/>
</dbReference>
<dbReference type="InterPro" id="IPR002177">
    <property type="entry name" value="DPS_DNA-bd"/>
</dbReference>
<gene>
    <name evidence="5" type="ORF">ABB27_11360</name>
</gene>
<comment type="caution">
    <text evidence="5">The sequence shown here is derived from an EMBL/GenBank/DDBJ whole genome shotgun (WGS) entry which is preliminary data.</text>
</comment>
<dbReference type="InterPro" id="IPR012347">
    <property type="entry name" value="Ferritin-like"/>
</dbReference>
<comment type="similarity">
    <text evidence="1 2">Belongs to the Dps family.</text>
</comment>
<dbReference type="GO" id="GO:0016722">
    <property type="term" value="F:oxidoreductase activity, acting on metal ions"/>
    <property type="evidence" value="ECO:0007669"/>
    <property type="project" value="InterPro"/>
</dbReference>
<dbReference type="InterPro" id="IPR009078">
    <property type="entry name" value="Ferritin-like_SF"/>
</dbReference>
<dbReference type="InterPro" id="IPR023188">
    <property type="entry name" value="DPS_DNA-bd_CS"/>
</dbReference>
<name>A0A0R0CPW0_9GAMM</name>
<protein>
    <submittedName>
        <fullName evidence="5">Ferritin</fullName>
    </submittedName>
</protein>
<dbReference type="EMBL" id="LDJJ01000036">
    <property type="protein sequence ID" value="KRG67059.1"/>
    <property type="molecule type" value="Genomic_DNA"/>
</dbReference>